<evidence type="ECO:0000256" key="4">
    <source>
        <dbReference type="RuleBase" id="RU361161"/>
    </source>
</evidence>
<dbReference type="EMBL" id="CP007142">
    <property type="protein sequence ID" value="AJQ93635.1"/>
    <property type="molecule type" value="Genomic_DNA"/>
</dbReference>
<dbReference type="Gene3D" id="3.20.20.300">
    <property type="entry name" value="Glycoside hydrolase, family 3, N-terminal domain"/>
    <property type="match status" value="1"/>
</dbReference>
<dbReference type="InterPro" id="IPR017853">
    <property type="entry name" value="GH"/>
</dbReference>
<dbReference type="SUPFAM" id="SSF49785">
    <property type="entry name" value="Galactose-binding domain-like"/>
    <property type="match status" value="2"/>
</dbReference>
<comment type="similarity">
    <text evidence="1 4">Belongs to the glycosyl hydrolase 3 family.</text>
</comment>
<keyword evidence="3 4" id="KW-0326">Glycosidase</keyword>
<evidence type="ECO:0000256" key="2">
    <source>
        <dbReference type="ARBA" id="ARBA00022801"/>
    </source>
</evidence>
<dbReference type="Proteomes" id="UP000032266">
    <property type="component" value="Chromosome"/>
</dbReference>
<gene>
    <name evidence="9" type="ORF">YC6258_01587</name>
</gene>
<feature type="domain" description="Glycoside hydrolase family 3 C-terminal" evidence="7">
    <location>
        <begin position="431"/>
        <end position="642"/>
    </location>
</feature>
<keyword evidence="2 4" id="KW-0378">Hydrolase</keyword>
<feature type="domain" description="ExoP galactose-binding-like" evidence="8">
    <location>
        <begin position="709"/>
        <end position="851"/>
    </location>
</feature>
<protein>
    <submittedName>
        <fullName evidence="9">Beta-glucosidase-related glycosidase</fullName>
        <ecNumber evidence="9">3.2.1.21</ecNumber>
    </submittedName>
</protein>
<keyword evidence="10" id="KW-1185">Reference proteome</keyword>
<dbReference type="InterPro" id="IPR036881">
    <property type="entry name" value="Glyco_hydro_3_C_sf"/>
</dbReference>
<dbReference type="PANTHER" id="PTHR30620">
    <property type="entry name" value="PERIPLASMIC BETA-GLUCOSIDASE-RELATED"/>
    <property type="match status" value="1"/>
</dbReference>
<dbReference type="GO" id="GO:0008422">
    <property type="term" value="F:beta-glucosidase activity"/>
    <property type="evidence" value="ECO:0007669"/>
    <property type="project" value="UniProtKB-EC"/>
</dbReference>
<dbReference type="InterPro" id="IPR002772">
    <property type="entry name" value="Glyco_hydro_3_C"/>
</dbReference>
<dbReference type="RefSeq" id="WP_044616370.1">
    <property type="nucleotide sequence ID" value="NZ_CP007142.1"/>
</dbReference>
<evidence type="ECO:0000259" key="6">
    <source>
        <dbReference type="Pfam" id="PF00933"/>
    </source>
</evidence>
<dbReference type="PROSITE" id="PS00775">
    <property type="entry name" value="GLYCOSYL_HYDROL_F3"/>
    <property type="match status" value="1"/>
</dbReference>
<accession>A0A0C5V292</accession>
<dbReference type="Pfam" id="PF00933">
    <property type="entry name" value="Glyco_hydro_3"/>
    <property type="match status" value="1"/>
</dbReference>
<dbReference type="PANTHER" id="PTHR30620:SF77">
    <property type="entry name" value="LYSOSOMAL BETA GLUCOSIDASE-LIKE"/>
    <property type="match status" value="1"/>
</dbReference>
<name>A0A0C5V292_9GAMM</name>
<organism evidence="9 10">
    <name type="scientific">Gynuella sunshinyii YC6258</name>
    <dbReference type="NCBI Taxonomy" id="1445510"/>
    <lineage>
        <taxon>Bacteria</taxon>
        <taxon>Pseudomonadati</taxon>
        <taxon>Pseudomonadota</taxon>
        <taxon>Gammaproteobacteria</taxon>
        <taxon>Oceanospirillales</taxon>
        <taxon>Saccharospirillaceae</taxon>
        <taxon>Gynuella</taxon>
    </lineage>
</organism>
<evidence type="ECO:0000259" key="8">
    <source>
        <dbReference type="Pfam" id="PF18559"/>
    </source>
</evidence>
<evidence type="ECO:0000256" key="1">
    <source>
        <dbReference type="ARBA" id="ARBA00005336"/>
    </source>
</evidence>
<feature type="domain" description="Glycoside hydrolase family 3 N-terminal" evidence="6">
    <location>
        <begin position="72"/>
        <end position="390"/>
    </location>
</feature>
<dbReference type="Pfam" id="PF18559">
    <property type="entry name" value="Exop_C"/>
    <property type="match status" value="1"/>
</dbReference>
<dbReference type="PATRIC" id="fig|1445510.3.peg.1553"/>
<dbReference type="InterPro" id="IPR008979">
    <property type="entry name" value="Galactose-bd-like_sf"/>
</dbReference>
<dbReference type="SUPFAM" id="SSF51445">
    <property type="entry name" value="(Trans)glycosidases"/>
    <property type="match status" value="1"/>
</dbReference>
<dbReference type="Gene3D" id="3.40.50.1700">
    <property type="entry name" value="Glycoside hydrolase family 3 C-terminal domain"/>
    <property type="match status" value="1"/>
</dbReference>
<dbReference type="HOGENOM" id="CLU_004542_9_1_6"/>
<evidence type="ECO:0000256" key="5">
    <source>
        <dbReference type="SAM" id="MobiDB-lite"/>
    </source>
</evidence>
<dbReference type="AlphaFoldDB" id="A0A0C5V292"/>
<dbReference type="PROSITE" id="PS51257">
    <property type="entry name" value="PROKAR_LIPOPROTEIN"/>
    <property type="match status" value="1"/>
</dbReference>
<dbReference type="InterPro" id="IPR019800">
    <property type="entry name" value="Glyco_hydro_3_AS"/>
</dbReference>
<dbReference type="SUPFAM" id="SSF52279">
    <property type="entry name" value="Beta-D-glucan exohydrolase, C-terminal domain"/>
    <property type="match status" value="1"/>
</dbReference>
<evidence type="ECO:0000256" key="3">
    <source>
        <dbReference type="ARBA" id="ARBA00023295"/>
    </source>
</evidence>
<sequence length="1059" mass="113539">MTKFTPLLVASALVLTSGCNENSNDTDTPRSPDTTNDMVYRTDYQDWPELTSTIALDPSIEAQIDTLIMNMTLAEKIGQMVQPEIKQASPQDVIDYHLGSVLNGGGSWPNNDKNASAADWLAMADSYWEASMNTDDGKAAIPLIWGTDAVHGHSNVMGTVLFPHNIGLGAARDPALIKRIGQATARQVTATGIDWTFAPTLAVVRDDRWGRSYEGYSEDGEIVFNYGGAMVEGLQGDFGDDHVLATAKHYIGDGGTDQGDDQGDNLSNEHDLINIHGQGYYSALSAGAQTVMASFNSWNGEKLHGHEYLLNTVLKGKMHFDGFIVSDWNGVGQVTGCTNSHCPQAINAGIDMIMVPDDWKALITNTIQDVNDGAIAMSRIDDAVRRILRVKFRAGLFTKVKPSERQGAGDANNLHSDEMRAVAREAVRKSLVLLKNNADTLPLSKDARILVTGKTADSMMNQTGGWSLSWQGTGNTNSDFPYGETILSGINSAISSTGEVTYSQDGSAADDSYDVIIAVIGETPYAEGNGDIGKFSTLSFGSAYPADAKLLDTLNSNAPGVPVVTVYVGGRPLWMNPELNKSAAFVAAWLPGTEGAGVADVLFGDYPFTGKLSFSWPATDCQVLVNRNDGQTPLFAYGFGLSTSDDGSLSTLSEETSNQGCGAGDNSSAGTTDVPLELLSNGNTATDYTLRIGGPSNWSGTEVDIDPSATSTLPGNEITVKTIDGSVQFSAKNIVWSDIAQIYIQSTDANTTRDLAAYGNSETSISFRVRVHEAPDESVEAVNLSAHCIYPCVGEINIAGLLRSLPLDTWQDIKIPLACLTNTGLDITSVNTPFLLYSTGAMNIDIENIGWQPWTEDEALDCSTLQPPVQAPTISTTTSVYSDGIDDSSLFKQPAKWATDASTWTETPDYVTLDAAYNDGGNTVIDAQYGNAANHKGIVVLGMVKDTDLSQLPAGSYISFDLNVISLGESNGLTAKMVCNSDPDNCRSGDLDITTLTDEYSGAIPLQQWHTYHIILDNYADLDKSKITTVLELLPNWADSHNNVHFQIDNVKIVANNAL</sequence>
<dbReference type="EC" id="3.2.1.21" evidence="9"/>
<dbReference type="PRINTS" id="PR00133">
    <property type="entry name" value="GLHYDRLASE3"/>
</dbReference>
<feature type="compositionally biased region" description="Polar residues" evidence="5">
    <location>
        <begin position="654"/>
        <end position="668"/>
    </location>
</feature>
<dbReference type="InterPro" id="IPR041443">
    <property type="entry name" value="Exop_C"/>
</dbReference>
<dbReference type="InterPro" id="IPR001764">
    <property type="entry name" value="Glyco_hydro_3_N"/>
</dbReference>
<dbReference type="Gene3D" id="2.60.120.430">
    <property type="entry name" value="Galactose-binding lectin"/>
    <property type="match status" value="2"/>
</dbReference>
<dbReference type="InterPro" id="IPR036962">
    <property type="entry name" value="Glyco_hydro_3_N_sf"/>
</dbReference>
<evidence type="ECO:0000259" key="7">
    <source>
        <dbReference type="Pfam" id="PF01915"/>
    </source>
</evidence>
<evidence type="ECO:0000313" key="9">
    <source>
        <dbReference type="EMBL" id="AJQ93635.1"/>
    </source>
</evidence>
<feature type="region of interest" description="Disordered" evidence="5">
    <location>
        <begin position="648"/>
        <end position="668"/>
    </location>
</feature>
<dbReference type="STRING" id="1445510.YC6258_01587"/>
<reference evidence="9 10" key="1">
    <citation type="submission" date="2014-01" db="EMBL/GenBank/DDBJ databases">
        <title>Full genme sequencing of cellulolytic bacterium Gynuella sunshinyii YC6258T gen. nov., sp. nov.</title>
        <authorList>
            <person name="Khan H."/>
            <person name="Chung E.J."/>
            <person name="Chung Y.R."/>
        </authorList>
    </citation>
    <scope>NUCLEOTIDE SEQUENCE [LARGE SCALE GENOMIC DNA]</scope>
    <source>
        <strain evidence="9 10">YC6258</strain>
    </source>
</reference>
<evidence type="ECO:0000313" key="10">
    <source>
        <dbReference type="Proteomes" id="UP000032266"/>
    </source>
</evidence>
<dbReference type="Pfam" id="PF01915">
    <property type="entry name" value="Glyco_hydro_3_C"/>
    <property type="match status" value="1"/>
</dbReference>
<dbReference type="KEGG" id="gsn:YC6258_01587"/>
<dbReference type="InterPro" id="IPR051915">
    <property type="entry name" value="Cellulose_Degrad_GH3"/>
</dbReference>
<dbReference type="GO" id="GO:0009251">
    <property type="term" value="P:glucan catabolic process"/>
    <property type="evidence" value="ECO:0007669"/>
    <property type="project" value="TreeGrafter"/>
</dbReference>
<proteinExistence type="inferred from homology"/>